<proteinExistence type="predicted"/>
<dbReference type="GO" id="GO:0009190">
    <property type="term" value="P:cyclic nucleotide biosynthetic process"/>
    <property type="evidence" value="ECO:0007669"/>
    <property type="project" value="InterPro"/>
</dbReference>
<evidence type="ECO:0000259" key="1">
    <source>
        <dbReference type="PROSITE" id="PS50125"/>
    </source>
</evidence>
<comment type="caution">
    <text evidence="2">The sequence shown here is derived from an EMBL/GenBank/DDBJ whole genome shotgun (WGS) entry which is preliminary data.</text>
</comment>
<dbReference type="GO" id="GO:0035556">
    <property type="term" value="P:intracellular signal transduction"/>
    <property type="evidence" value="ECO:0007669"/>
    <property type="project" value="InterPro"/>
</dbReference>
<dbReference type="InterPro" id="IPR029787">
    <property type="entry name" value="Nucleotide_cyclase"/>
</dbReference>
<reference evidence="2 3" key="1">
    <citation type="journal article" date="2021" name="Sci. Rep.">
        <title>Genome sequencing of the multicellular alga Astrephomene provides insights into convergent evolution of germ-soma differentiation.</title>
        <authorList>
            <person name="Yamashita S."/>
            <person name="Yamamoto K."/>
            <person name="Matsuzaki R."/>
            <person name="Suzuki S."/>
            <person name="Yamaguchi H."/>
            <person name="Hirooka S."/>
            <person name="Minakuchi Y."/>
            <person name="Miyagishima S."/>
            <person name="Kawachi M."/>
            <person name="Toyoda A."/>
            <person name="Nozaki H."/>
        </authorList>
    </citation>
    <scope>NUCLEOTIDE SEQUENCE [LARGE SCALE GENOMIC DNA]</scope>
    <source>
        <strain evidence="2 3">NIES-4017</strain>
    </source>
</reference>
<name>A0AAD3DFQ4_9CHLO</name>
<dbReference type="PROSITE" id="PS50125">
    <property type="entry name" value="GUANYLATE_CYCLASE_2"/>
    <property type="match status" value="1"/>
</dbReference>
<feature type="domain" description="Guanylate cyclase" evidence="1">
    <location>
        <begin position="29"/>
        <end position="89"/>
    </location>
</feature>
<sequence>LAAMYGRQRRRNRNLLGRVRAPGVGPHTTLLITDIESSTTLWEELPGNVMEQAMEMHDVILRGLAADHDGYESANEGDSFVLAFHTPHEAVLFALKAQQQLLLAAWPELLLKHEKAEAVWMSVATEGSGLAAACGLSTWCGELLGAAHTKAIKAHSAWGPWSQFGPMGQLSAASALGIGAHSLQRSFLEAARLVRRRLFGDGGPMGQDSATGTSATMAGVQQGWSGPGGGVGAQGWNGVAAVGGGLGFWEGRESLYTETVGGTLT</sequence>
<organism evidence="2 3">
    <name type="scientific">Astrephomene gubernaculifera</name>
    <dbReference type="NCBI Taxonomy" id="47775"/>
    <lineage>
        <taxon>Eukaryota</taxon>
        <taxon>Viridiplantae</taxon>
        <taxon>Chlorophyta</taxon>
        <taxon>core chlorophytes</taxon>
        <taxon>Chlorophyceae</taxon>
        <taxon>CS clade</taxon>
        <taxon>Chlamydomonadales</taxon>
        <taxon>Astrephomenaceae</taxon>
        <taxon>Astrephomene</taxon>
    </lineage>
</organism>
<gene>
    <name evidence="2" type="ORF">Agub_g1656</name>
</gene>
<evidence type="ECO:0000313" key="2">
    <source>
        <dbReference type="EMBL" id="GFR40991.1"/>
    </source>
</evidence>
<feature type="non-terminal residue" evidence="2">
    <location>
        <position position="1"/>
    </location>
</feature>
<dbReference type="EMBL" id="BMAR01000001">
    <property type="protein sequence ID" value="GFR40991.1"/>
    <property type="molecule type" value="Genomic_DNA"/>
</dbReference>
<dbReference type="PANTHER" id="PTHR43081">
    <property type="entry name" value="ADENYLATE CYCLASE, TERMINAL-DIFFERENTIATION SPECIFIC-RELATED"/>
    <property type="match status" value="1"/>
</dbReference>
<dbReference type="InterPro" id="IPR050697">
    <property type="entry name" value="Adenylyl/Guanylyl_Cyclase_3/4"/>
</dbReference>
<dbReference type="Proteomes" id="UP001054857">
    <property type="component" value="Unassembled WGS sequence"/>
</dbReference>
<dbReference type="AlphaFoldDB" id="A0AAD3DFQ4"/>
<dbReference type="SUPFAM" id="SSF55073">
    <property type="entry name" value="Nucleotide cyclase"/>
    <property type="match status" value="1"/>
</dbReference>
<evidence type="ECO:0000313" key="3">
    <source>
        <dbReference type="Proteomes" id="UP001054857"/>
    </source>
</evidence>
<feature type="non-terminal residue" evidence="2">
    <location>
        <position position="265"/>
    </location>
</feature>
<accession>A0AAD3DFQ4</accession>
<dbReference type="Gene3D" id="3.30.70.1230">
    <property type="entry name" value="Nucleotide cyclase"/>
    <property type="match status" value="1"/>
</dbReference>
<protein>
    <recommendedName>
        <fullName evidence="1">Guanylate cyclase domain-containing protein</fullName>
    </recommendedName>
</protein>
<keyword evidence="3" id="KW-1185">Reference proteome</keyword>
<dbReference type="InterPro" id="IPR001054">
    <property type="entry name" value="A/G_cyclase"/>
</dbReference>
<dbReference type="PANTHER" id="PTHR43081:SF1">
    <property type="entry name" value="ADENYLATE CYCLASE, TERMINAL-DIFFERENTIATION SPECIFIC"/>
    <property type="match status" value="1"/>
</dbReference>